<dbReference type="Proteomes" id="UP000245934">
    <property type="component" value="Unassembled WGS sequence"/>
</dbReference>
<reference evidence="3 4" key="1">
    <citation type="submission" date="2018-05" db="EMBL/GenBank/DDBJ databases">
        <title>Draft genome of Methanospirillum stamsii Pt1.</title>
        <authorList>
            <person name="Dueholm M.S."/>
            <person name="Nielsen P.H."/>
            <person name="Bakmann L.F."/>
            <person name="Otzen D.E."/>
        </authorList>
    </citation>
    <scope>NUCLEOTIDE SEQUENCE [LARGE SCALE GENOMIC DNA]</scope>
    <source>
        <strain evidence="3 4">Pt1</strain>
    </source>
</reference>
<accession>A0A2V2N8Y7</accession>
<dbReference type="GO" id="GO:0009697">
    <property type="term" value="P:salicylic acid biosynthetic process"/>
    <property type="evidence" value="ECO:0007669"/>
    <property type="project" value="TreeGrafter"/>
</dbReference>
<organism evidence="3 4">
    <name type="scientific">Methanospirillum stamsii</name>
    <dbReference type="NCBI Taxonomy" id="1277351"/>
    <lineage>
        <taxon>Archaea</taxon>
        <taxon>Methanobacteriati</taxon>
        <taxon>Methanobacteriota</taxon>
        <taxon>Stenosarchaea group</taxon>
        <taxon>Methanomicrobia</taxon>
        <taxon>Methanomicrobiales</taxon>
        <taxon>Methanospirillaceae</taxon>
        <taxon>Methanospirillum</taxon>
    </lineage>
</organism>
<dbReference type="GeneID" id="97609042"/>
<name>A0A2V2N8Y7_9EURY</name>
<dbReference type="EMBL" id="QGMZ01000012">
    <property type="protein sequence ID" value="PWR75150.1"/>
    <property type="molecule type" value="Genomic_DNA"/>
</dbReference>
<dbReference type="SUPFAM" id="SSF48600">
    <property type="entry name" value="Chorismate mutase II"/>
    <property type="match status" value="1"/>
</dbReference>
<dbReference type="Gene3D" id="1.20.59.10">
    <property type="entry name" value="Chorismate mutase"/>
    <property type="match status" value="1"/>
</dbReference>
<keyword evidence="4" id="KW-1185">Reference proteome</keyword>
<gene>
    <name evidence="3" type="ORF">DLD82_06100</name>
</gene>
<sequence length="97" mass="11222">MILKMSLDQLRHSIEEKDLAIISLIAERMKIVRDIAREKERQGLPVRVPDQAHVVLERAALESSRLGLDPASVQEIFQLLVRMSEDFQEESREKKVD</sequence>
<dbReference type="InterPro" id="IPR036263">
    <property type="entry name" value="Chorismate_II_sf"/>
</dbReference>
<dbReference type="PANTHER" id="PTHR38041">
    <property type="entry name" value="CHORISMATE MUTASE"/>
    <property type="match status" value="1"/>
</dbReference>
<dbReference type="PROSITE" id="PS51168">
    <property type="entry name" value="CHORISMATE_MUT_2"/>
    <property type="match status" value="1"/>
</dbReference>
<evidence type="ECO:0000313" key="3">
    <source>
        <dbReference type="EMBL" id="PWR75150.1"/>
    </source>
</evidence>
<keyword evidence="1" id="KW-0413">Isomerase</keyword>
<evidence type="ECO:0000259" key="2">
    <source>
        <dbReference type="PROSITE" id="PS51168"/>
    </source>
</evidence>
<comment type="caution">
    <text evidence="3">The sequence shown here is derived from an EMBL/GenBank/DDBJ whole genome shotgun (WGS) entry which is preliminary data.</text>
</comment>
<feature type="domain" description="Chorismate mutase" evidence="2">
    <location>
        <begin position="1"/>
        <end position="92"/>
    </location>
</feature>
<proteinExistence type="predicted"/>
<dbReference type="AlphaFoldDB" id="A0A2V2N8Y7"/>
<dbReference type="PANTHER" id="PTHR38041:SF1">
    <property type="entry name" value="CHORISMATE MUTASE"/>
    <property type="match status" value="1"/>
</dbReference>
<dbReference type="SMART" id="SM00830">
    <property type="entry name" value="CM_2"/>
    <property type="match status" value="1"/>
</dbReference>
<protein>
    <submittedName>
        <fullName evidence="3">Chorismate mutase</fullName>
    </submittedName>
</protein>
<dbReference type="OrthoDB" id="107004at2157"/>
<dbReference type="InterPro" id="IPR051331">
    <property type="entry name" value="Chorismate_mutase-related"/>
</dbReference>
<dbReference type="GO" id="GO:0046417">
    <property type="term" value="P:chorismate metabolic process"/>
    <property type="evidence" value="ECO:0007669"/>
    <property type="project" value="InterPro"/>
</dbReference>
<dbReference type="GO" id="GO:0004106">
    <property type="term" value="F:chorismate mutase activity"/>
    <property type="evidence" value="ECO:0007669"/>
    <property type="project" value="InterPro"/>
</dbReference>
<dbReference type="Pfam" id="PF01817">
    <property type="entry name" value="CM_2"/>
    <property type="match status" value="1"/>
</dbReference>
<evidence type="ECO:0000256" key="1">
    <source>
        <dbReference type="ARBA" id="ARBA00023235"/>
    </source>
</evidence>
<dbReference type="InterPro" id="IPR002701">
    <property type="entry name" value="CM_II_prokaryot"/>
</dbReference>
<dbReference type="RefSeq" id="WP_109940228.1">
    <property type="nucleotide sequence ID" value="NZ_CP176366.1"/>
</dbReference>
<dbReference type="InterPro" id="IPR036979">
    <property type="entry name" value="CM_dom_sf"/>
</dbReference>
<evidence type="ECO:0000313" key="4">
    <source>
        <dbReference type="Proteomes" id="UP000245934"/>
    </source>
</evidence>